<feature type="transmembrane region" description="Helical" evidence="9">
    <location>
        <begin position="256"/>
        <end position="277"/>
    </location>
</feature>
<evidence type="ECO:0000256" key="9">
    <source>
        <dbReference type="SAM" id="Phobius"/>
    </source>
</evidence>
<evidence type="ECO:0000256" key="1">
    <source>
        <dbReference type="ARBA" id="ARBA00004141"/>
    </source>
</evidence>
<protein>
    <submittedName>
        <fullName evidence="10">Phospholipid metabolism protein</fullName>
    </submittedName>
</protein>
<feature type="transmembrane region" description="Helical" evidence="9">
    <location>
        <begin position="107"/>
        <end position="124"/>
    </location>
</feature>
<keyword evidence="11" id="KW-1185">Reference proteome</keyword>
<keyword evidence="3" id="KW-0813">Transport</keyword>
<reference evidence="10 11" key="1">
    <citation type="journal article" date="2023" name="Plants (Basel)">
        <title>Bridging the Gap: Combining Genomics and Transcriptomics Approaches to Understand Stylosanthes scabra, an Orphan Legume from the Brazilian Caatinga.</title>
        <authorList>
            <person name="Ferreira-Neto J.R.C."/>
            <person name="da Silva M.D."/>
            <person name="Binneck E."/>
            <person name="de Melo N.F."/>
            <person name="da Silva R.H."/>
            <person name="de Melo A.L.T.M."/>
            <person name="Pandolfi V."/>
            <person name="Bustamante F.O."/>
            <person name="Brasileiro-Vidal A.C."/>
            <person name="Benko-Iseppon A.M."/>
        </authorList>
    </citation>
    <scope>NUCLEOTIDE SEQUENCE [LARGE SCALE GENOMIC DNA]</scope>
    <source>
        <tissue evidence="10">Leaves</tissue>
    </source>
</reference>
<dbReference type="PANTHER" id="PTHR31081:SF5">
    <property type="entry name" value="UREIDE PERMEASE 1-RELATED"/>
    <property type="match status" value="1"/>
</dbReference>
<keyword evidence="7 9" id="KW-1133">Transmembrane helix</keyword>
<comment type="caution">
    <text evidence="10">The sequence shown here is derived from an EMBL/GenBank/DDBJ whole genome shotgun (WGS) entry which is preliminary data.</text>
</comment>
<evidence type="ECO:0000256" key="6">
    <source>
        <dbReference type="ARBA" id="ARBA00022840"/>
    </source>
</evidence>
<feature type="transmembrane region" description="Helical" evidence="9">
    <location>
        <begin position="35"/>
        <end position="56"/>
    </location>
</feature>
<feature type="transmembrane region" description="Helical" evidence="9">
    <location>
        <begin position="368"/>
        <end position="389"/>
    </location>
</feature>
<dbReference type="EMBL" id="JASCZI010272074">
    <property type="protein sequence ID" value="MED6219888.1"/>
    <property type="molecule type" value="Genomic_DNA"/>
</dbReference>
<proteinExistence type="inferred from homology"/>
<evidence type="ECO:0000256" key="3">
    <source>
        <dbReference type="ARBA" id="ARBA00022448"/>
    </source>
</evidence>
<dbReference type="Proteomes" id="UP001341840">
    <property type="component" value="Unassembled WGS sequence"/>
</dbReference>
<evidence type="ECO:0000313" key="10">
    <source>
        <dbReference type="EMBL" id="MED6219888.1"/>
    </source>
</evidence>
<feature type="transmembrane region" description="Helical" evidence="9">
    <location>
        <begin position="168"/>
        <end position="187"/>
    </location>
</feature>
<gene>
    <name evidence="10" type="primary">UPS2_1</name>
    <name evidence="10" type="ORF">PIB30_040009</name>
</gene>
<evidence type="ECO:0000256" key="8">
    <source>
        <dbReference type="ARBA" id="ARBA00023136"/>
    </source>
</evidence>
<evidence type="ECO:0000256" key="5">
    <source>
        <dbReference type="ARBA" id="ARBA00022741"/>
    </source>
</evidence>
<feature type="transmembrane region" description="Helical" evidence="9">
    <location>
        <begin position="68"/>
        <end position="87"/>
    </location>
</feature>
<evidence type="ECO:0000256" key="4">
    <source>
        <dbReference type="ARBA" id="ARBA00022692"/>
    </source>
</evidence>
<organism evidence="10 11">
    <name type="scientific">Stylosanthes scabra</name>
    <dbReference type="NCBI Taxonomy" id="79078"/>
    <lineage>
        <taxon>Eukaryota</taxon>
        <taxon>Viridiplantae</taxon>
        <taxon>Streptophyta</taxon>
        <taxon>Embryophyta</taxon>
        <taxon>Tracheophyta</taxon>
        <taxon>Spermatophyta</taxon>
        <taxon>Magnoliopsida</taxon>
        <taxon>eudicotyledons</taxon>
        <taxon>Gunneridae</taxon>
        <taxon>Pentapetalae</taxon>
        <taxon>rosids</taxon>
        <taxon>fabids</taxon>
        <taxon>Fabales</taxon>
        <taxon>Fabaceae</taxon>
        <taxon>Papilionoideae</taxon>
        <taxon>50 kb inversion clade</taxon>
        <taxon>dalbergioids sensu lato</taxon>
        <taxon>Dalbergieae</taxon>
        <taxon>Pterocarpus clade</taxon>
        <taxon>Stylosanthes</taxon>
    </lineage>
</organism>
<keyword evidence="6" id="KW-0067">ATP-binding</keyword>
<evidence type="ECO:0000313" key="11">
    <source>
        <dbReference type="Proteomes" id="UP001341840"/>
    </source>
</evidence>
<accession>A0ABU6ZD60</accession>
<keyword evidence="4 9" id="KW-0812">Transmembrane</keyword>
<comment type="similarity">
    <text evidence="2">Belongs to the plant ureide permease (TC 2.A.7.19) family.</text>
</comment>
<dbReference type="PANTHER" id="PTHR31081">
    <property type="entry name" value="UREIDE PERMEASE 1-RELATED-RELATED"/>
    <property type="match status" value="1"/>
</dbReference>
<evidence type="ECO:0000256" key="2">
    <source>
        <dbReference type="ARBA" id="ARBA00005931"/>
    </source>
</evidence>
<keyword evidence="8 9" id="KW-0472">Membrane</keyword>
<keyword evidence="5" id="KW-0547">Nucleotide-binding</keyword>
<dbReference type="InterPro" id="IPR009834">
    <property type="entry name" value="Ureide_permease"/>
</dbReference>
<dbReference type="Pfam" id="PF07168">
    <property type="entry name" value="Ureide_permease"/>
    <property type="match status" value="1"/>
</dbReference>
<name>A0ABU6ZD60_9FABA</name>
<feature type="transmembrane region" description="Helical" evidence="9">
    <location>
        <begin position="401"/>
        <end position="420"/>
    </location>
</feature>
<sequence length="427" mass="46327">MDSKDFCVISFWITLPSESILCRGLDMYLLESKAGAIVCMLLALFFLGTWPAILTLLERRGRLPQHTYLDYSLTNFLAALIIAFTVGEIGNSTPAEPNFLAQLAQDNWPSVLFAMGGGVVLSLGNLASQYAFAFVGLSVTEVITASITVVIGTSLNYFLDDKINRAEILFPGVGCFLIAVCLGSAVHSSNTADNKAKLSNLPSDYKAGSLDSLKETKGVKPMDLEAGGDDKIKAGTAVFLLDLEKRRAIKVFGKNTFIGLAITFFAGTCFSLFSPAFNLATNDQWHTLKEGVPHLTVYTAFFYFSVSCFVIAIILNVIFLYRPVINLPKSSLMAYFGDWDGRGWALLAGLLCGFGNGLQFMGGQAAGYAAADAVQALPLVSTFWGIVLFGEYRKSSRRTYMLLGSMLFMFIVAVAVLMASSGHRKTE</sequence>
<dbReference type="InterPro" id="IPR030189">
    <property type="entry name" value="UPS_plant"/>
</dbReference>
<comment type="subcellular location">
    <subcellularLocation>
        <location evidence="1">Membrane</location>
        <topology evidence="1">Multi-pass membrane protein</topology>
    </subcellularLocation>
</comment>
<feature type="transmembrane region" description="Helical" evidence="9">
    <location>
        <begin position="131"/>
        <end position="156"/>
    </location>
</feature>
<evidence type="ECO:0000256" key="7">
    <source>
        <dbReference type="ARBA" id="ARBA00022989"/>
    </source>
</evidence>
<feature type="transmembrane region" description="Helical" evidence="9">
    <location>
        <begin position="342"/>
        <end position="362"/>
    </location>
</feature>
<feature type="transmembrane region" description="Helical" evidence="9">
    <location>
        <begin position="297"/>
        <end position="321"/>
    </location>
</feature>